<dbReference type="SUPFAM" id="SSF81383">
    <property type="entry name" value="F-box domain"/>
    <property type="match status" value="1"/>
</dbReference>
<dbReference type="Gene3D" id="2.130.10.10">
    <property type="entry name" value="YVTN repeat-like/Quinoprotein amine dehydrogenase"/>
    <property type="match status" value="1"/>
</dbReference>
<evidence type="ECO:0000259" key="1">
    <source>
        <dbReference type="PROSITE" id="PS50181"/>
    </source>
</evidence>
<dbReference type="CDD" id="cd09917">
    <property type="entry name" value="F-box_SF"/>
    <property type="match status" value="1"/>
</dbReference>
<reference evidence="2" key="1">
    <citation type="journal article" date="2020" name="Stud. Mycol.">
        <title>101 Dothideomycetes genomes: a test case for predicting lifestyles and emergence of pathogens.</title>
        <authorList>
            <person name="Haridas S."/>
            <person name="Albert R."/>
            <person name="Binder M."/>
            <person name="Bloem J."/>
            <person name="Labutti K."/>
            <person name="Salamov A."/>
            <person name="Andreopoulos B."/>
            <person name="Baker S."/>
            <person name="Barry K."/>
            <person name="Bills G."/>
            <person name="Bluhm B."/>
            <person name="Cannon C."/>
            <person name="Castanera R."/>
            <person name="Culley D."/>
            <person name="Daum C."/>
            <person name="Ezra D."/>
            <person name="Gonzalez J."/>
            <person name="Henrissat B."/>
            <person name="Kuo A."/>
            <person name="Liang C."/>
            <person name="Lipzen A."/>
            <person name="Lutzoni F."/>
            <person name="Magnuson J."/>
            <person name="Mondo S."/>
            <person name="Nolan M."/>
            <person name="Ohm R."/>
            <person name="Pangilinan J."/>
            <person name="Park H.-J."/>
            <person name="Ramirez L."/>
            <person name="Alfaro M."/>
            <person name="Sun H."/>
            <person name="Tritt A."/>
            <person name="Yoshinaga Y."/>
            <person name="Zwiers L.-H."/>
            <person name="Turgeon B."/>
            <person name="Goodwin S."/>
            <person name="Spatafora J."/>
            <person name="Crous P."/>
            <person name="Grigoriev I."/>
        </authorList>
    </citation>
    <scope>NUCLEOTIDE SEQUENCE</scope>
    <source>
        <strain evidence="2">CBS 116005</strain>
    </source>
</reference>
<dbReference type="InterPro" id="IPR036322">
    <property type="entry name" value="WD40_repeat_dom_sf"/>
</dbReference>
<dbReference type="AlphaFoldDB" id="A0A6G1LC54"/>
<accession>A0A6G1LC54</accession>
<organism evidence="2 3">
    <name type="scientific">Teratosphaeria nubilosa</name>
    <dbReference type="NCBI Taxonomy" id="161662"/>
    <lineage>
        <taxon>Eukaryota</taxon>
        <taxon>Fungi</taxon>
        <taxon>Dikarya</taxon>
        <taxon>Ascomycota</taxon>
        <taxon>Pezizomycotina</taxon>
        <taxon>Dothideomycetes</taxon>
        <taxon>Dothideomycetidae</taxon>
        <taxon>Mycosphaerellales</taxon>
        <taxon>Teratosphaeriaceae</taxon>
        <taxon>Teratosphaeria</taxon>
    </lineage>
</organism>
<dbReference type="SUPFAM" id="SSF50978">
    <property type="entry name" value="WD40 repeat-like"/>
    <property type="match status" value="1"/>
</dbReference>
<dbReference type="InterPro" id="IPR015943">
    <property type="entry name" value="WD40/YVTN_repeat-like_dom_sf"/>
</dbReference>
<dbReference type="InterPro" id="IPR036047">
    <property type="entry name" value="F-box-like_dom_sf"/>
</dbReference>
<dbReference type="EMBL" id="ML995825">
    <property type="protein sequence ID" value="KAF2770467.1"/>
    <property type="molecule type" value="Genomic_DNA"/>
</dbReference>
<protein>
    <recommendedName>
        <fullName evidence="1">F-box domain-containing protein</fullName>
    </recommendedName>
</protein>
<dbReference type="PROSITE" id="PS50181">
    <property type="entry name" value="FBOX"/>
    <property type="match status" value="1"/>
</dbReference>
<evidence type="ECO:0000313" key="3">
    <source>
        <dbReference type="Proteomes" id="UP000799436"/>
    </source>
</evidence>
<dbReference type="OrthoDB" id="1259151at2759"/>
<dbReference type="Proteomes" id="UP000799436">
    <property type="component" value="Unassembled WGS sequence"/>
</dbReference>
<dbReference type="InterPro" id="IPR001810">
    <property type="entry name" value="F-box_dom"/>
</dbReference>
<keyword evidence="3" id="KW-1185">Reference proteome</keyword>
<feature type="domain" description="F-box" evidence="1">
    <location>
        <begin position="10"/>
        <end position="56"/>
    </location>
</feature>
<name>A0A6G1LC54_9PEZI</name>
<gene>
    <name evidence="2" type="ORF">EJ03DRAFT_326364</name>
</gene>
<proteinExistence type="predicted"/>
<evidence type="ECO:0000313" key="2">
    <source>
        <dbReference type="EMBL" id="KAF2770467.1"/>
    </source>
</evidence>
<sequence length="638" mass="70189">MSLSSPRNAPTSLTDLPPELLDHITTYLPSAQSLASLGAASKSSHAYVEKDAWHTFTKTRFPSIAPDAPPSHRDAARTLATLSKAWDRRALVSRYIEPGGSIRTYPGGGKVDRWNKPRGQQTIGFTPHLDVYEEIGPRWQDRTEVLAFSAGAEVCVRQTQRRGSGNDDVRWATYRPLSASEGRDDVTTLHLLKPRDGSSIAKGQRLVIGTANGDLRVVELPEGECQDVPTVYLTTRGLPVRSSSLLSTSRSTLLAANMGDSRVCVYPIDDDAPKIAPLSSVDIRPPHVQGERVKHQRVWSTSFLSSQHIAAGIGPSEQPLHILSLTPSGLEKEPIRKFSLQNDIDQVDSSTKRSSSSVYPIVPLPASLATTASATEGNVFLSGAYDGIVRLHDLRSSREVEASYSDPTDDSAVYSLLPRGQETLVAGTSRHSLLKVFDLRLGAKCYSYLEASSTLRENDTRVPRTRDWNLFLRPTSNTGGNWRGGAGRGRGTLQNTWVSRRSHESSVYSLAASSHHSPYIYAGVENAVLELASTAALDQNPDAAFFAPWQARKGTQHRHDCTPAHFEDNGRQIVRSASGFWNEREVLDLAMYDQTPDMKLCTQKSLWDTHRQATSPVLHTLEFPRVEGLDHRWRVGSG</sequence>